<dbReference type="NCBIfam" id="TIGR00531">
    <property type="entry name" value="BCCP"/>
    <property type="match status" value="1"/>
</dbReference>
<comment type="function">
    <text evidence="8">This protein is a component of the acetyl coenzyme A carboxylase complex; first, biotin carboxylase catalyzes the carboxylation of the carrier protein and then the transcarboxylase transfers the carboxyl group to form malonyl-CoA.</text>
</comment>
<dbReference type="PANTHER" id="PTHR45266">
    <property type="entry name" value="OXALOACETATE DECARBOXYLASE ALPHA CHAIN"/>
    <property type="match status" value="1"/>
</dbReference>
<dbReference type="PANTHER" id="PTHR45266:SF3">
    <property type="entry name" value="OXALOACETATE DECARBOXYLASE ALPHA CHAIN"/>
    <property type="match status" value="1"/>
</dbReference>
<evidence type="ECO:0000259" key="10">
    <source>
        <dbReference type="PROSITE" id="PS50968"/>
    </source>
</evidence>
<evidence type="ECO:0000256" key="7">
    <source>
        <dbReference type="ARBA" id="ARBA00023267"/>
    </source>
</evidence>
<evidence type="ECO:0000256" key="8">
    <source>
        <dbReference type="RuleBase" id="RU364072"/>
    </source>
</evidence>
<dbReference type="RefSeq" id="WP_344272788.1">
    <property type="nucleotide sequence ID" value="NZ_BAAAMR010000053.1"/>
</dbReference>
<evidence type="ECO:0000256" key="3">
    <source>
        <dbReference type="ARBA" id="ARBA00022516"/>
    </source>
</evidence>
<keyword evidence="6 8" id="KW-0275">Fatty acid biosynthesis</keyword>
<feature type="domain" description="Lipoyl-binding" evidence="10">
    <location>
        <begin position="64"/>
        <end position="147"/>
    </location>
</feature>
<feature type="region of interest" description="Disordered" evidence="9">
    <location>
        <begin position="40"/>
        <end position="73"/>
    </location>
</feature>
<evidence type="ECO:0000256" key="5">
    <source>
        <dbReference type="ARBA" id="ARBA00023098"/>
    </source>
</evidence>
<organism evidence="11 12">
    <name type="scientific">Actinomadura napierensis</name>
    <dbReference type="NCBI Taxonomy" id="267854"/>
    <lineage>
        <taxon>Bacteria</taxon>
        <taxon>Bacillati</taxon>
        <taxon>Actinomycetota</taxon>
        <taxon>Actinomycetes</taxon>
        <taxon>Streptosporangiales</taxon>
        <taxon>Thermomonosporaceae</taxon>
        <taxon>Actinomadura</taxon>
    </lineage>
</organism>
<evidence type="ECO:0000313" key="11">
    <source>
        <dbReference type="EMBL" id="GAA2150042.1"/>
    </source>
</evidence>
<dbReference type="SUPFAM" id="SSF51230">
    <property type="entry name" value="Single hybrid motif"/>
    <property type="match status" value="1"/>
</dbReference>
<evidence type="ECO:0000256" key="2">
    <source>
        <dbReference type="ARBA" id="ARBA00017562"/>
    </source>
</evidence>
<name>A0ABP5LQT0_9ACTN</name>
<dbReference type="Pfam" id="PF00364">
    <property type="entry name" value="Biotin_lipoyl"/>
    <property type="match status" value="1"/>
</dbReference>
<dbReference type="InterPro" id="IPR050709">
    <property type="entry name" value="Biotin_Carboxyl_Carrier/Decarb"/>
</dbReference>
<accession>A0ABP5LQT0</accession>
<dbReference type="Proteomes" id="UP001501020">
    <property type="component" value="Unassembled WGS sequence"/>
</dbReference>
<keyword evidence="7 8" id="KW-0092">Biotin</keyword>
<keyword evidence="5 8" id="KW-0443">Lipid metabolism</keyword>
<comment type="caution">
    <text evidence="11">The sequence shown here is derived from an EMBL/GenBank/DDBJ whole genome shotgun (WGS) entry which is preliminary data.</text>
</comment>
<evidence type="ECO:0000256" key="4">
    <source>
        <dbReference type="ARBA" id="ARBA00022832"/>
    </source>
</evidence>
<keyword evidence="3 8" id="KW-0444">Lipid biosynthesis</keyword>
<comment type="pathway">
    <text evidence="1 8">Lipid metabolism; fatty acid biosynthesis.</text>
</comment>
<evidence type="ECO:0000256" key="1">
    <source>
        <dbReference type="ARBA" id="ARBA00005194"/>
    </source>
</evidence>
<keyword evidence="12" id="KW-1185">Reference proteome</keyword>
<dbReference type="PRINTS" id="PR01071">
    <property type="entry name" value="ACOABIOTINCC"/>
</dbReference>
<evidence type="ECO:0000313" key="12">
    <source>
        <dbReference type="Proteomes" id="UP001501020"/>
    </source>
</evidence>
<dbReference type="InterPro" id="IPR011053">
    <property type="entry name" value="Single_hybrid_motif"/>
</dbReference>
<evidence type="ECO:0000256" key="9">
    <source>
        <dbReference type="SAM" id="MobiDB-lite"/>
    </source>
</evidence>
<dbReference type="InterPro" id="IPR001249">
    <property type="entry name" value="AcCoA_biotinCC"/>
</dbReference>
<reference evidence="12" key="1">
    <citation type="journal article" date="2019" name="Int. J. Syst. Evol. Microbiol.">
        <title>The Global Catalogue of Microorganisms (GCM) 10K type strain sequencing project: providing services to taxonomists for standard genome sequencing and annotation.</title>
        <authorList>
            <consortium name="The Broad Institute Genomics Platform"/>
            <consortium name="The Broad Institute Genome Sequencing Center for Infectious Disease"/>
            <person name="Wu L."/>
            <person name="Ma J."/>
        </authorList>
    </citation>
    <scope>NUCLEOTIDE SEQUENCE [LARGE SCALE GENOMIC DNA]</scope>
    <source>
        <strain evidence="12">JCM 13850</strain>
    </source>
</reference>
<keyword evidence="4 8" id="KW-0276">Fatty acid metabolism</keyword>
<dbReference type="InterPro" id="IPR001882">
    <property type="entry name" value="Biotin_BS"/>
</dbReference>
<protein>
    <recommendedName>
        <fullName evidence="2 8">Biotin carboxyl carrier protein of acetyl-CoA carboxylase</fullName>
    </recommendedName>
</protein>
<gene>
    <name evidence="11" type="primary">accB</name>
    <name evidence="11" type="ORF">GCM10009727_54060</name>
</gene>
<proteinExistence type="predicted"/>
<dbReference type="PROSITE" id="PS50968">
    <property type="entry name" value="BIOTINYL_LIPOYL"/>
    <property type="match status" value="1"/>
</dbReference>
<dbReference type="PROSITE" id="PS00188">
    <property type="entry name" value="BIOTIN"/>
    <property type="match status" value="1"/>
</dbReference>
<sequence length="155" mass="16077">MTEIRALLGDMAELVAELPGPVRRVLVRSADHELEIEWAEPAVPAQARPEQTPGPTAVASPAEPIEPADPGHAVTAPLVGTFYRSPQPGAAPFVEVGDLVDAGQTVAIVEAMKLMNTIGADVAGRVAEICVDDAAPVEFDQPLMRIEPAGAGEAA</sequence>
<evidence type="ECO:0000256" key="6">
    <source>
        <dbReference type="ARBA" id="ARBA00023160"/>
    </source>
</evidence>
<dbReference type="EMBL" id="BAAAMR010000053">
    <property type="protein sequence ID" value="GAA2150042.1"/>
    <property type="molecule type" value="Genomic_DNA"/>
</dbReference>
<dbReference type="CDD" id="cd06850">
    <property type="entry name" value="biotinyl_domain"/>
    <property type="match status" value="1"/>
</dbReference>
<dbReference type="Gene3D" id="2.40.50.100">
    <property type="match status" value="1"/>
</dbReference>
<dbReference type="InterPro" id="IPR000089">
    <property type="entry name" value="Biotin_lipoyl"/>
</dbReference>